<keyword evidence="2" id="KW-1185">Reference proteome</keyword>
<protein>
    <submittedName>
        <fullName evidence="1">Uncharacterized protein</fullName>
    </submittedName>
</protein>
<dbReference type="STRING" id="1307763.L21SP4_01578"/>
<proteinExistence type="predicted"/>
<reference evidence="1 2" key="2">
    <citation type="journal article" date="2016" name="ISME J.">
        <title>Characterization of the first cultured representative of Verrucomicrobia subdivision 5 indicates the proposal of a novel phylum.</title>
        <authorList>
            <person name="Spring S."/>
            <person name="Bunk B."/>
            <person name="Sproer C."/>
            <person name="Schumann P."/>
            <person name="Rohde M."/>
            <person name="Tindall B.J."/>
            <person name="Klenk H.P."/>
        </authorList>
    </citation>
    <scope>NUCLEOTIDE SEQUENCE [LARGE SCALE GENOMIC DNA]</scope>
    <source>
        <strain evidence="1 2">L21-Fru-AB</strain>
    </source>
</reference>
<dbReference type="KEGG" id="vbl:L21SP4_01578"/>
<organism evidence="1 2">
    <name type="scientific">Kiritimatiella glycovorans</name>
    <dbReference type="NCBI Taxonomy" id="1307763"/>
    <lineage>
        <taxon>Bacteria</taxon>
        <taxon>Pseudomonadati</taxon>
        <taxon>Kiritimatiellota</taxon>
        <taxon>Kiritimatiellia</taxon>
        <taxon>Kiritimatiellales</taxon>
        <taxon>Kiritimatiellaceae</taxon>
        <taxon>Kiritimatiella</taxon>
    </lineage>
</organism>
<name>A0A0G3EEG6_9BACT</name>
<reference evidence="2" key="1">
    <citation type="submission" date="2015-02" db="EMBL/GenBank/DDBJ databases">
        <title>Description and complete genome sequence of the first cultured representative of the subdivision 5 of the Verrucomicrobia phylum.</title>
        <authorList>
            <person name="Spring S."/>
            <person name="Bunk B."/>
            <person name="Sproer C."/>
            <person name="Klenk H.-P."/>
        </authorList>
    </citation>
    <scope>NUCLEOTIDE SEQUENCE [LARGE SCALE GENOMIC DNA]</scope>
    <source>
        <strain evidence="2">L21-Fru-AB</strain>
    </source>
</reference>
<evidence type="ECO:0000313" key="2">
    <source>
        <dbReference type="Proteomes" id="UP000035268"/>
    </source>
</evidence>
<dbReference type="Proteomes" id="UP000035268">
    <property type="component" value="Chromosome"/>
</dbReference>
<evidence type="ECO:0000313" key="1">
    <source>
        <dbReference type="EMBL" id="AKJ64821.1"/>
    </source>
</evidence>
<dbReference type="PROSITE" id="PS51257">
    <property type="entry name" value="PROKAR_LIPOPROTEIN"/>
    <property type="match status" value="1"/>
</dbReference>
<dbReference type="RefSeq" id="WP_144413796.1">
    <property type="nucleotide sequence ID" value="NZ_CP010904.1"/>
</dbReference>
<accession>A0A0G3EEG6</accession>
<sequence length="129" mass="14579">MRRRQPRHLLLLCLALFAGCGRRDVHHEEHGHGHSHAHMIEHIAEGHGIRIGREADADIMVEMGSNTVSVVLNESLLKAMPNDFLPVLRFTGPRKDLPAREFDQFLNDLHDYLLLTYGEGKGPELRDGS</sequence>
<dbReference type="AlphaFoldDB" id="A0A0G3EEG6"/>
<dbReference type="EMBL" id="CP010904">
    <property type="protein sequence ID" value="AKJ64821.1"/>
    <property type="molecule type" value="Genomic_DNA"/>
</dbReference>
<gene>
    <name evidence="1" type="ORF">L21SP4_01578</name>
</gene>